<evidence type="ECO:0000313" key="9">
    <source>
        <dbReference type="EMBL" id="GAA2469111.1"/>
    </source>
</evidence>
<evidence type="ECO:0000256" key="4">
    <source>
        <dbReference type="ARBA" id="ARBA00022989"/>
    </source>
</evidence>
<feature type="transmembrane region" description="Helical" evidence="7">
    <location>
        <begin position="135"/>
        <end position="157"/>
    </location>
</feature>
<dbReference type="EMBL" id="BAAATA010000001">
    <property type="protein sequence ID" value="GAA2469111.1"/>
    <property type="molecule type" value="Genomic_DNA"/>
</dbReference>
<gene>
    <name evidence="9" type="ORF">GCM10010406_00530</name>
</gene>
<evidence type="ECO:0000256" key="2">
    <source>
        <dbReference type="ARBA" id="ARBA00022475"/>
    </source>
</evidence>
<evidence type="ECO:0000256" key="6">
    <source>
        <dbReference type="SAM" id="MobiDB-lite"/>
    </source>
</evidence>
<keyword evidence="3 7" id="KW-0812">Transmembrane</keyword>
<dbReference type="PANTHER" id="PTHR36115:SF4">
    <property type="entry name" value="MEMBRANE PROTEIN"/>
    <property type="match status" value="1"/>
</dbReference>
<name>A0ABN3KQ88_9ACTN</name>
<feature type="region of interest" description="Disordered" evidence="6">
    <location>
        <begin position="1"/>
        <end position="98"/>
    </location>
</feature>
<dbReference type="PANTHER" id="PTHR36115">
    <property type="entry name" value="PROLINE-RICH ANTIGEN HOMOLOG-RELATED"/>
    <property type="match status" value="1"/>
</dbReference>
<reference evidence="10" key="1">
    <citation type="journal article" date="2019" name="Int. J. Syst. Evol. Microbiol.">
        <title>The Global Catalogue of Microorganisms (GCM) 10K type strain sequencing project: providing services to taxonomists for standard genome sequencing and annotation.</title>
        <authorList>
            <consortium name="The Broad Institute Genomics Platform"/>
            <consortium name="The Broad Institute Genome Sequencing Center for Infectious Disease"/>
            <person name="Wu L."/>
            <person name="Ma J."/>
        </authorList>
    </citation>
    <scope>NUCLEOTIDE SEQUENCE [LARGE SCALE GENOMIC DNA]</scope>
    <source>
        <strain evidence="10">JCM 6307</strain>
    </source>
</reference>
<feature type="transmembrane region" description="Helical" evidence="7">
    <location>
        <begin position="222"/>
        <end position="243"/>
    </location>
</feature>
<sequence>MSSDGPTPGSGPPPEDDPFRKRPWEPGERAPGSSPQEGPPGGPPPGGGQTPPPPPPPGPWGDRGPGGPGGPGGYGPGGPGGYGPGGFGEYDPGGPGGYGPGGYGPGGYGPGGYGDFGGPPLPPGMPRPAGSGWRLLARVVDSLLVGFVGSLFLWTVLGFPDYGSAPGLLYSGLVALLYLVYEGVMLSRDGQTVGKKLVRIRVAMLADGSSPPASAAWLRAGVYSLGAWVCCIFWLLDVLWHLWDKPYRQCLHDKAARTVVVPTD</sequence>
<keyword evidence="10" id="KW-1185">Reference proteome</keyword>
<comment type="caution">
    <text evidence="9">The sequence shown here is derived from an EMBL/GenBank/DDBJ whole genome shotgun (WGS) entry which is preliminary data.</text>
</comment>
<evidence type="ECO:0000256" key="1">
    <source>
        <dbReference type="ARBA" id="ARBA00004651"/>
    </source>
</evidence>
<protein>
    <recommendedName>
        <fullName evidence="8">RDD domain-containing protein</fullName>
    </recommendedName>
</protein>
<evidence type="ECO:0000256" key="3">
    <source>
        <dbReference type="ARBA" id="ARBA00022692"/>
    </source>
</evidence>
<feature type="compositionally biased region" description="Basic and acidic residues" evidence="6">
    <location>
        <begin position="17"/>
        <end position="28"/>
    </location>
</feature>
<dbReference type="InterPro" id="IPR051791">
    <property type="entry name" value="Pra-immunoreactive"/>
</dbReference>
<keyword evidence="4 7" id="KW-1133">Transmembrane helix</keyword>
<keyword evidence="2" id="KW-1003">Cell membrane</keyword>
<feature type="transmembrane region" description="Helical" evidence="7">
    <location>
        <begin position="163"/>
        <end position="181"/>
    </location>
</feature>
<evidence type="ECO:0000259" key="8">
    <source>
        <dbReference type="Pfam" id="PF06271"/>
    </source>
</evidence>
<dbReference type="Pfam" id="PF06271">
    <property type="entry name" value="RDD"/>
    <property type="match status" value="1"/>
</dbReference>
<feature type="domain" description="RDD" evidence="8">
    <location>
        <begin position="129"/>
        <end position="256"/>
    </location>
</feature>
<organism evidence="9 10">
    <name type="scientific">Streptomyces thermolineatus</name>
    <dbReference type="NCBI Taxonomy" id="44033"/>
    <lineage>
        <taxon>Bacteria</taxon>
        <taxon>Bacillati</taxon>
        <taxon>Actinomycetota</taxon>
        <taxon>Actinomycetes</taxon>
        <taxon>Kitasatosporales</taxon>
        <taxon>Streptomycetaceae</taxon>
        <taxon>Streptomyces</taxon>
    </lineage>
</organism>
<dbReference type="InterPro" id="IPR010432">
    <property type="entry name" value="RDD"/>
</dbReference>
<feature type="compositionally biased region" description="Pro residues" evidence="6">
    <location>
        <begin position="37"/>
        <end position="59"/>
    </location>
</feature>
<feature type="compositionally biased region" description="Gly residues" evidence="6">
    <location>
        <begin position="61"/>
        <end position="98"/>
    </location>
</feature>
<evidence type="ECO:0000256" key="7">
    <source>
        <dbReference type="SAM" id="Phobius"/>
    </source>
</evidence>
<proteinExistence type="predicted"/>
<keyword evidence="5 7" id="KW-0472">Membrane</keyword>
<evidence type="ECO:0000256" key="5">
    <source>
        <dbReference type="ARBA" id="ARBA00023136"/>
    </source>
</evidence>
<dbReference type="Proteomes" id="UP001501358">
    <property type="component" value="Unassembled WGS sequence"/>
</dbReference>
<evidence type="ECO:0000313" key="10">
    <source>
        <dbReference type="Proteomes" id="UP001501358"/>
    </source>
</evidence>
<accession>A0ABN3KQ88</accession>
<comment type="subcellular location">
    <subcellularLocation>
        <location evidence="1">Cell membrane</location>
        <topology evidence="1">Multi-pass membrane protein</topology>
    </subcellularLocation>
</comment>